<dbReference type="RefSeq" id="WP_244469112.1">
    <property type="nucleotide sequence ID" value="NZ_CCAZ020000001.1"/>
</dbReference>
<gene>
    <name evidence="5" type="primary">codA</name>
    <name evidence="5" type="ORF">BN961_02229</name>
</gene>
<dbReference type="SUPFAM" id="SSF51556">
    <property type="entry name" value="Metallo-dependent hydrolases"/>
    <property type="match status" value="1"/>
</dbReference>
<feature type="compositionally biased region" description="Basic and acidic residues" evidence="3">
    <location>
        <begin position="403"/>
        <end position="415"/>
    </location>
</feature>
<dbReference type="GO" id="GO:0046872">
    <property type="term" value="F:metal ion binding"/>
    <property type="evidence" value="ECO:0007669"/>
    <property type="project" value="UniProtKB-KW"/>
</dbReference>
<evidence type="ECO:0000313" key="6">
    <source>
        <dbReference type="Proteomes" id="UP000035762"/>
    </source>
</evidence>
<evidence type="ECO:0000313" key="5">
    <source>
        <dbReference type="EMBL" id="CEG08810.1"/>
    </source>
</evidence>
<evidence type="ECO:0000259" key="4">
    <source>
        <dbReference type="Pfam" id="PF07969"/>
    </source>
</evidence>
<dbReference type="GO" id="GO:0019239">
    <property type="term" value="F:deaminase activity"/>
    <property type="evidence" value="ECO:0007669"/>
    <property type="project" value="UniProtKB-ARBA"/>
</dbReference>
<sequence length="444" mass="49091">MDMIIRRVRIEDDKPLVDIGIKDGRIAAIEEQLDRTGTEEIDAEGRVALPGFIEAHLHLEKAFLHRRMPARLGTLDEAIRVTGILKSKQERKDVLERSRKVLDMAITSGTTLIRAHPDVDPIQNLIGVETAVELREEYRDLIDLQIVAFPQEGILKTPGVVELMEKAIALGADVVGGCPYNEISWEDTKKHIDTVFAMAIKHDLPVDMHADFSDDATDQRFMSAEYIARKTIETGYQGRVALGHVTSPGSLEPEKLKPLIDLLREADITIVTLPATDVYLGGRKDVVNQRRGLTPVRALRAGGVNVAYASNNVRNAFTPFGKADPLVIGNMLAHLIQFGTPDHQAEILKMSTTDAARAVGIGKDYGLAVGKPADLSDPRHAGRCRCASRHPGAFLGVQARPRRRDDKARYQDLPHLRSRPCGAARSRQNQEDGFSNTLIRRNPT</sequence>
<feature type="region of interest" description="Disordered" evidence="3">
    <location>
        <begin position="398"/>
        <end position="444"/>
    </location>
</feature>
<dbReference type="InterPro" id="IPR032466">
    <property type="entry name" value="Metal_Hydrolase"/>
</dbReference>
<proteinExistence type="predicted"/>
<protein>
    <submittedName>
        <fullName evidence="5">Cytosine deaminase</fullName>
    </submittedName>
</protein>
<feature type="compositionally biased region" description="Polar residues" evidence="3">
    <location>
        <begin position="431"/>
        <end position="444"/>
    </location>
</feature>
<dbReference type="STRING" id="1035.BN961_02229"/>
<reference evidence="5 6" key="1">
    <citation type="journal article" date="2014" name="Genome Announc.">
        <title>Genome Sequence of Afipia felis Strain 76713, Isolated in Hospital Water Using an Amoeba Co-Culture Procedure.</title>
        <authorList>
            <person name="Benamar S."/>
            <person name="La Scola B."/>
            <person name="Croce O."/>
        </authorList>
    </citation>
    <scope>NUCLEOTIDE SEQUENCE [LARGE SCALE GENOMIC DNA]</scope>
    <source>
        <strain evidence="5 6">76713</strain>
    </source>
</reference>
<organism evidence="5 6">
    <name type="scientific">Afipia felis</name>
    <name type="common">Cat scratch disease bacillus</name>
    <dbReference type="NCBI Taxonomy" id="1035"/>
    <lineage>
        <taxon>Bacteria</taxon>
        <taxon>Pseudomonadati</taxon>
        <taxon>Pseudomonadota</taxon>
        <taxon>Alphaproteobacteria</taxon>
        <taxon>Hyphomicrobiales</taxon>
        <taxon>Nitrobacteraceae</taxon>
        <taxon>Afipia</taxon>
    </lineage>
</organism>
<dbReference type="GO" id="GO:0016814">
    <property type="term" value="F:hydrolase activity, acting on carbon-nitrogen (but not peptide) bonds, in cyclic amidines"/>
    <property type="evidence" value="ECO:0007669"/>
    <property type="project" value="TreeGrafter"/>
</dbReference>
<dbReference type="PANTHER" id="PTHR32027">
    <property type="entry name" value="CYTOSINE DEAMINASE"/>
    <property type="match status" value="1"/>
</dbReference>
<dbReference type="Gene3D" id="3.20.20.140">
    <property type="entry name" value="Metal-dependent hydrolases"/>
    <property type="match status" value="1"/>
</dbReference>
<dbReference type="InterPro" id="IPR011059">
    <property type="entry name" value="Metal-dep_hydrolase_composite"/>
</dbReference>
<dbReference type="CDD" id="cd01293">
    <property type="entry name" value="Bact_CD"/>
    <property type="match status" value="1"/>
</dbReference>
<evidence type="ECO:0000256" key="3">
    <source>
        <dbReference type="SAM" id="MobiDB-lite"/>
    </source>
</evidence>
<dbReference type="InterPro" id="IPR052349">
    <property type="entry name" value="Metallo-hydrolase_Enzymes"/>
</dbReference>
<comment type="caution">
    <text evidence="5">The sequence shown here is derived from an EMBL/GenBank/DDBJ whole genome shotgun (WGS) entry which is preliminary data.</text>
</comment>
<dbReference type="SUPFAM" id="SSF51338">
    <property type="entry name" value="Composite domain of metallo-dependent hydrolases"/>
    <property type="match status" value="1"/>
</dbReference>
<feature type="domain" description="Amidohydrolase 3" evidence="4">
    <location>
        <begin position="75"/>
        <end position="375"/>
    </location>
</feature>
<dbReference type="Proteomes" id="UP000035762">
    <property type="component" value="Unassembled WGS sequence"/>
</dbReference>
<evidence type="ECO:0000256" key="2">
    <source>
        <dbReference type="ARBA" id="ARBA00022801"/>
    </source>
</evidence>
<accession>A0A090MN54</accession>
<dbReference type="Pfam" id="PF07969">
    <property type="entry name" value="Amidohydro_3"/>
    <property type="match status" value="1"/>
</dbReference>
<dbReference type="AlphaFoldDB" id="A0A090MN54"/>
<dbReference type="InterPro" id="IPR013108">
    <property type="entry name" value="Amidohydro_3"/>
</dbReference>
<dbReference type="PANTHER" id="PTHR32027:SF9">
    <property type="entry name" value="BLL3847 PROTEIN"/>
    <property type="match status" value="1"/>
</dbReference>
<dbReference type="Gene3D" id="2.30.40.10">
    <property type="entry name" value="Urease, subunit C, domain 1"/>
    <property type="match status" value="1"/>
</dbReference>
<keyword evidence="1" id="KW-0479">Metal-binding</keyword>
<keyword evidence="2" id="KW-0378">Hydrolase</keyword>
<evidence type="ECO:0000256" key="1">
    <source>
        <dbReference type="ARBA" id="ARBA00022723"/>
    </source>
</evidence>
<dbReference type="FunFam" id="3.20.20.140:FF:000019">
    <property type="entry name" value="Cytosine deaminase"/>
    <property type="match status" value="1"/>
</dbReference>
<keyword evidence="6" id="KW-1185">Reference proteome</keyword>
<name>A0A090MN54_AFIFE</name>
<dbReference type="EMBL" id="CCAZ020000001">
    <property type="protein sequence ID" value="CEG08810.1"/>
    <property type="molecule type" value="Genomic_DNA"/>
</dbReference>